<sequence>MELPSARILLLVAIVIVILIYVSILISGGGMQRIENFVGLGETMNTFTLYYMDGCPHCESILPEYRQFVASGQVESNGKKTKIRMLEQGDPEAAPELEANNVKGFPTFVLSTVEGKNIEYKGDRTVAAMKEFIATKAV</sequence>
<protein>
    <recommendedName>
        <fullName evidence="2">Thioredoxin domain-containing protein</fullName>
    </recommendedName>
</protein>
<feature type="transmembrane region" description="Helical" evidence="1">
    <location>
        <begin position="6"/>
        <end position="26"/>
    </location>
</feature>
<dbReference type="InterPro" id="IPR036249">
    <property type="entry name" value="Thioredoxin-like_sf"/>
</dbReference>
<dbReference type="AlphaFoldDB" id="A0A6C0K6G4"/>
<keyword evidence="1" id="KW-0472">Membrane</keyword>
<dbReference type="CDD" id="cd02961">
    <property type="entry name" value="PDI_a_family"/>
    <property type="match status" value="1"/>
</dbReference>
<organism evidence="3">
    <name type="scientific">viral metagenome</name>
    <dbReference type="NCBI Taxonomy" id="1070528"/>
    <lineage>
        <taxon>unclassified sequences</taxon>
        <taxon>metagenomes</taxon>
        <taxon>organismal metagenomes</taxon>
    </lineage>
</organism>
<evidence type="ECO:0000313" key="3">
    <source>
        <dbReference type="EMBL" id="QHU12390.1"/>
    </source>
</evidence>
<proteinExistence type="predicted"/>
<feature type="domain" description="Thioredoxin" evidence="2">
    <location>
        <begin position="50"/>
        <end position="134"/>
    </location>
</feature>
<evidence type="ECO:0000256" key="1">
    <source>
        <dbReference type="SAM" id="Phobius"/>
    </source>
</evidence>
<dbReference type="InterPro" id="IPR017937">
    <property type="entry name" value="Thioredoxin_CS"/>
</dbReference>
<accession>A0A6C0K6G4</accession>
<keyword evidence="1" id="KW-1133">Transmembrane helix</keyword>
<dbReference type="InterPro" id="IPR013766">
    <property type="entry name" value="Thioredoxin_domain"/>
</dbReference>
<name>A0A6C0K6G4_9ZZZZ</name>
<dbReference type="Pfam" id="PF00085">
    <property type="entry name" value="Thioredoxin"/>
    <property type="match status" value="1"/>
</dbReference>
<keyword evidence="1" id="KW-0812">Transmembrane</keyword>
<dbReference type="PROSITE" id="PS00194">
    <property type="entry name" value="THIOREDOXIN_1"/>
    <property type="match status" value="1"/>
</dbReference>
<dbReference type="EMBL" id="MN740799">
    <property type="protein sequence ID" value="QHU12390.1"/>
    <property type="molecule type" value="Genomic_DNA"/>
</dbReference>
<reference evidence="3" key="1">
    <citation type="journal article" date="2020" name="Nature">
        <title>Giant virus diversity and host interactions through global metagenomics.</title>
        <authorList>
            <person name="Schulz F."/>
            <person name="Roux S."/>
            <person name="Paez-Espino D."/>
            <person name="Jungbluth S."/>
            <person name="Walsh D.A."/>
            <person name="Denef V.J."/>
            <person name="McMahon K.D."/>
            <person name="Konstantinidis K.T."/>
            <person name="Eloe-Fadrosh E.A."/>
            <person name="Kyrpides N.C."/>
            <person name="Woyke T."/>
        </authorList>
    </citation>
    <scope>NUCLEOTIDE SEQUENCE</scope>
    <source>
        <strain evidence="3">GVMAG-S-1101171-110</strain>
    </source>
</reference>
<dbReference type="Gene3D" id="3.40.30.10">
    <property type="entry name" value="Glutaredoxin"/>
    <property type="match status" value="1"/>
</dbReference>
<dbReference type="SUPFAM" id="SSF52833">
    <property type="entry name" value="Thioredoxin-like"/>
    <property type="match status" value="1"/>
</dbReference>
<evidence type="ECO:0000259" key="2">
    <source>
        <dbReference type="Pfam" id="PF00085"/>
    </source>
</evidence>